<dbReference type="PANTHER" id="PTHR30055">
    <property type="entry name" value="HTH-TYPE TRANSCRIPTIONAL REGULATOR RUTR"/>
    <property type="match status" value="1"/>
</dbReference>
<dbReference type="PANTHER" id="PTHR30055:SF234">
    <property type="entry name" value="HTH-TYPE TRANSCRIPTIONAL REGULATOR BETI"/>
    <property type="match status" value="1"/>
</dbReference>
<dbReference type="SUPFAM" id="SSF46689">
    <property type="entry name" value="Homeodomain-like"/>
    <property type="match status" value="1"/>
</dbReference>
<keyword evidence="3" id="KW-0804">Transcription</keyword>
<evidence type="ECO:0000256" key="1">
    <source>
        <dbReference type="ARBA" id="ARBA00023015"/>
    </source>
</evidence>
<name>A0ABN3F7P4_9ACTN</name>
<evidence type="ECO:0000256" key="2">
    <source>
        <dbReference type="ARBA" id="ARBA00023125"/>
    </source>
</evidence>
<keyword evidence="7" id="KW-1185">Reference proteome</keyword>
<evidence type="ECO:0000313" key="7">
    <source>
        <dbReference type="Proteomes" id="UP001501584"/>
    </source>
</evidence>
<dbReference type="InterPro" id="IPR009057">
    <property type="entry name" value="Homeodomain-like_sf"/>
</dbReference>
<dbReference type="InterPro" id="IPR001647">
    <property type="entry name" value="HTH_TetR"/>
</dbReference>
<dbReference type="InterPro" id="IPR050109">
    <property type="entry name" value="HTH-type_TetR-like_transc_reg"/>
</dbReference>
<sequence length="251" mass="27511">MVPNEPTEGAATVSRLIEHDSAKAARILDSARDLVRAHGARKVTISEIAAAAGVGKGTVYLYWATKEDLIVGLLAREILAWIEEVIDQIARDPGVVLPRRLAPLLIKSTMDNPWLRRLRSDEDALWQVLQRDADRERFAESSPSAMCGEVIAILREHDVIRDDLPTARQIQATSALLVGFSTIMGRPSDPRTHDADEVEAALADAFHVMLEPSRDPREAVIAAAAEAVRARFTQIHAHLLELVAKGAEGTR</sequence>
<dbReference type="Gene3D" id="1.10.357.10">
    <property type="entry name" value="Tetracycline Repressor, domain 2"/>
    <property type="match status" value="1"/>
</dbReference>
<keyword evidence="1" id="KW-0805">Transcription regulation</keyword>
<comment type="caution">
    <text evidence="6">The sequence shown here is derived from an EMBL/GenBank/DDBJ whole genome shotgun (WGS) entry which is preliminary data.</text>
</comment>
<dbReference type="Proteomes" id="UP001501584">
    <property type="component" value="Unassembled WGS sequence"/>
</dbReference>
<dbReference type="PROSITE" id="PS50977">
    <property type="entry name" value="HTH_TETR_2"/>
    <property type="match status" value="1"/>
</dbReference>
<evidence type="ECO:0000259" key="5">
    <source>
        <dbReference type="PROSITE" id="PS50977"/>
    </source>
</evidence>
<gene>
    <name evidence="6" type="ORF">GCM10010403_06530</name>
</gene>
<organism evidence="6 7">
    <name type="scientific">Glycomyces rutgersensis</name>
    <dbReference type="NCBI Taxonomy" id="58115"/>
    <lineage>
        <taxon>Bacteria</taxon>
        <taxon>Bacillati</taxon>
        <taxon>Actinomycetota</taxon>
        <taxon>Actinomycetes</taxon>
        <taxon>Glycomycetales</taxon>
        <taxon>Glycomycetaceae</taxon>
        <taxon>Glycomyces</taxon>
    </lineage>
</organism>
<dbReference type="EMBL" id="BAAASX010000001">
    <property type="protein sequence ID" value="GAA2319888.1"/>
    <property type="molecule type" value="Genomic_DNA"/>
</dbReference>
<evidence type="ECO:0000313" key="6">
    <source>
        <dbReference type="EMBL" id="GAA2319888.1"/>
    </source>
</evidence>
<evidence type="ECO:0000256" key="3">
    <source>
        <dbReference type="ARBA" id="ARBA00023163"/>
    </source>
</evidence>
<dbReference type="Pfam" id="PF00440">
    <property type="entry name" value="TetR_N"/>
    <property type="match status" value="1"/>
</dbReference>
<feature type="DNA-binding region" description="H-T-H motif" evidence="4">
    <location>
        <begin position="44"/>
        <end position="63"/>
    </location>
</feature>
<evidence type="ECO:0000256" key="4">
    <source>
        <dbReference type="PROSITE-ProRule" id="PRU00335"/>
    </source>
</evidence>
<keyword evidence="2 4" id="KW-0238">DNA-binding</keyword>
<reference evidence="6 7" key="1">
    <citation type="journal article" date="2019" name="Int. J. Syst. Evol. Microbiol.">
        <title>The Global Catalogue of Microorganisms (GCM) 10K type strain sequencing project: providing services to taxonomists for standard genome sequencing and annotation.</title>
        <authorList>
            <consortium name="The Broad Institute Genomics Platform"/>
            <consortium name="The Broad Institute Genome Sequencing Center for Infectious Disease"/>
            <person name="Wu L."/>
            <person name="Ma J."/>
        </authorList>
    </citation>
    <scope>NUCLEOTIDE SEQUENCE [LARGE SCALE GENOMIC DNA]</scope>
    <source>
        <strain evidence="6 7">JCM 6238</strain>
    </source>
</reference>
<accession>A0ABN3F7P4</accession>
<proteinExistence type="predicted"/>
<dbReference type="PRINTS" id="PR00455">
    <property type="entry name" value="HTHTETR"/>
</dbReference>
<protein>
    <submittedName>
        <fullName evidence="6">Helix-turn-helix domain-containing protein</fullName>
    </submittedName>
</protein>
<feature type="domain" description="HTH tetR-type" evidence="5">
    <location>
        <begin position="21"/>
        <end position="81"/>
    </location>
</feature>